<keyword evidence="3" id="KW-1185">Reference proteome</keyword>
<name>A0A5C8I4B2_9MICO</name>
<feature type="transmembrane region" description="Helical" evidence="1">
    <location>
        <begin position="53"/>
        <end position="73"/>
    </location>
</feature>
<dbReference type="AlphaFoldDB" id="A0A5C8I4B2"/>
<comment type="caution">
    <text evidence="2">The sequence shown here is derived from an EMBL/GenBank/DDBJ whole genome shotgun (WGS) entry which is preliminary data.</text>
</comment>
<organism evidence="2 3">
    <name type="scientific">Microbacterium saccharophilum</name>
    <dbReference type="NCBI Taxonomy" id="1213358"/>
    <lineage>
        <taxon>Bacteria</taxon>
        <taxon>Bacillati</taxon>
        <taxon>Actinomycetota</taxon>
        <taxon>Actinomycetes</taxon>
        <taxon>Micrococcales</taxon>
        <taxon>Microbacteriaceae</taxon>
        <taxon>Microbacterium</taxon>
    </lineage>
</organism>
<sequence length="136" mass="13988">MAGVSERVRRPRRPRGAAESLASIVLAAEALVVFLGGMVAYGLGALPDGVPGWWAIVAGSVLAVLMVATGAVARHRWGIALGWVWQLVVALGAIVLPALLLVALVFGAMYAYGTIKGGALDKRNAQLAAQAESNGD</sequence>
<dbReference type="Proteomes" id="UP000321949">
    <property type="component" value="Unassembled WGS sequence"/>
</dbReference>
<evidence type="ECO:0000313" key="3">
    <source>
        <dbReference type="Proteomes" id="UP000321949"/>
    </source>
</evidence>
<keyword evidence="1" id="KW-1133">Transmembrane helix</keyword>
<dbReference type="RefSeq" id="WP_028495516.1">
    <property type="nucleotide sequence ID" value="NZ_JAKNUV010000002.1"/>
</dbReference>
<dbReference type="EMBL" id="VRSX01000002">
    <property type="protein sequence ID" value="TXK13938.1"/>
    <property type="molecule type" value="Genomic_DNA"/>
</dbReference>
<dbReference type="OrthoDB" id="3267755at2"/>
<gene>
    <name evidence="2" type="ORF">FVP74_04880</name>
</gene>
<reference evidence="2 3" key="1">
    <citation type="submission" date="2019-08" db="EMBL/GenBank/DDBJ databases">
        <authorList>
            <person name="Dong K."/>
        </authorList>
    </citation>
    <scope>NUCLEOTIDE SEQUENCE [LARGE SCALE GENOMIC DNA]</scope>
    <source>
        <strain evidence="2 3">K-1</strain>
    </source>
</reference>
<evidence type="ECO:0000256" key="1">
    <source>
        <dbReference type="SAM" id="Phobius"/>
    </source>
</evidence>
<keyword evidence="1" id="KW-0472">Membrane</keyword>
<dbReference type="InterPro" id="IPR025327">
    <property type="entry name" value="DUF4233"/>
</dbReference>
<feature type="transmembrane region" description="Helical" evidence="1">
    <location>
        <begin position="85"/>
        <end position="112"/>
    </location>
</feature>
<keyword evidence="1" id="KW-0812">Transmembrane</keyword>
<accession>A0A5C8I4B2</accession>
<evidence type="ECO:0000313" key="2">
    <source>
        <dbReference type="EMBL" id="TXK13938.1"/>
    </source>
</evidence>
<feature type="transmembrane region" description="Helical" evidence="1">
    <location>
        <begin position="21"/>
        <end position="41"/>
    </location>
</feature>
<dbReference type="Pfam" id="PF14017">
    <property type="entry name" value="DUF4233"/>
    <property type="match status" value="1"/>
</dbReference>
<proteinExistence type="predicted"/>
<protein>
    <submittedName>
        <fullName evidence="2">DUF4233 domain-containing protein</fullName>
    </submittedName>
</protein>